<feature type="domain" description="EamA" evidence="7">
    <location>
        <begin position="3"/>
        <end position="135"/>
    </location>
</feature>
<accession>A0AAE3SG48</accession>
<feature type="transmembrane region" description="Helical" evidence="6">
    <location>
        <begin position="119"/>
        <end position="136"/>
    </location>
</feature>
<evidence type="ECO:0000313" key="9">
    <source>
        <dbReference type="Proteomes" id="UP001209229"/>
    </source>
</evidence>
<dbReference type="PANTHER" id="PTHR32322:SF18">
    <property type="entry name" value="S-ADENOSYLMETHIONINE_S-ADENOSYLHOMOCYSTEINE TRANSPORTER"/>
    <property type="match status" value="1"/>
</dbReference>
<evidence type="ECO:0000259" key="7">
    <source>
        <dbReference type="Pfam" id="PF00892"/>
    </source>
</evidence>
<keyword evidence="3 6" id="KW-0812">Transmembrane</keyword>
<feature type="domain" description="EamA" evidence="7">
    <location>
        <begin position="154"/>
        <end position="293"/>
    </location>
</feature>
<sequence>MNKGIYYAIFTAFLWGFLAIGLKVAVNIVPPITVTWFRFALAFATMVLFYAFKQKEKLSIIKRPPLFAILAGVFLGCNYVGFISGVQMTTPTIAQVFAQVGPAVLAFSSIFLFKEKMSLRQITGLIVVIIGMLVFYKDKMSMISLNEDIQLFKIGVLVLIFGALTWVLYAIFQKKVVNDFDPLQLNLIIFGVPALLLTPVAEFNAFANLTISQWLLMAYLGLNTLLAYGSLALAFKYTEANKVSVIVTLNPLITFGAMIFLSYYHVSWISPETFSFLTIIGAVMALMGVVLAVVKSKK</sequence>
<keyword evidence="2" id="KW-1003">Cell membrane</keyword>
<feature type="transmembrane region" description="Helical" evidence="6">
    <location>
        <begin position="7"/>
        <end position="29"/>
    </location>
</feature>
<name>A0AAE3SG48_9BACT</name>
<evidence type="ECO:0000256" key="1">
    <source>
        <dbReference type="ARBA" id="ARBA00004651"/>
    </source>
</evidence>
<evidence type="ECO:0000256" key="2">
    <source>
        <dbReference type="ARBA" id="ARBA00022475"/>
    </source>
</evidence>
<dbReference type="GO" id="GO:0005886">
    <property type="term" value="C:plasma membrane"/>
    <property type="evidence" value="ECO:0007669"/>
    <property type="project" value="UniProtKB-SubCell"/>
</dbReference>
<dbReference type="RefSeq" id="WP_301191321.1">
    <property type="nucleotide sequence ID" value="NZ_JAPDPJ010000036.1"/>
</dbReference>
<evidence type="ECO:0000256" key="5">
    <source>
        <dbReference type="ARBA" id="ARBA00023136"/>
    </source>
</evidence>
<feature type="transmembrane region" description="Helical" evidence="6">
    <location>
        <begin position="213"/>
        <end position="233"/>
    </location>
</feature>
<dbReference type="PANTHER" id="PTHR32322">
    <property type="entry name" value="INNER MEMBRANE TRANSPORTER"/>
    <property type="match status" value="1"/>
</dbReference>
<reference evidence="8" key="1">
    <citation type="submission" date="2022-10" db="EMBL/GenBank/DDBJ databases">
        <authorList>
            <person name="Yu W.X."/>
        </authorList>
    </citation>
    <scope>NUCLEOTIDE SEQUENCE</scope>
    <source>
        <strain evidence="8">AAT</strain>
    </source>
</reference>
<feature type="transmembrane region" description="Helical" evidence="6">
    <location>
        <begin position="64"/>
        <end position="86"/>
    </location>
</feature>
<dbReference type="Pfam" id="PF00892">
    <property type="entry name" value="EamA"/>
    <property type="match status" value="2"/>
</dbReference>
<feature type="transmembrane region" description="Helical" evidence="6">
    <location>
        <begin position="245"/>
        <end position="264"/>
    </location>
</feature>
<feature type="transmembrane region" description="Helical" evidence="6">
    <location>
        <begin position="183"/>
        <end position="201"/>
    </location>
</feature>
<evidence type="ECO:0000256" key="4">
    <source>
        <dbReference type="ARBA" id="ARBA00022989"/>
    </source>
</evidence>
<dbReference type="AlphaFoldDB" id="A0AAE3SG48"/>
<proteinExistence type="predicted"/>
<evidence type="ECO:0000313" key="8">
    <source>
        <dbReference type="EMBL" id="MCW3787757.1"/>
    </source>
</evidence>
<dbReference type="InterPro" id="IPR037185">
    <property type="entry name" value="EmrE-like"/>
</dbReference>
<gene>
    <name evidence="8" type="ORF">OM075_14875</name>
</gene>
<keyword evidence="9" id="KW-1185">Reference proteome</keyword>
<keyword evidence="5 6" id="KW-0472">Membrane</keyword>
<feature type="transmembrane region" description="Helical" evidence="6">
    <location>
        <begin position="35"/>
        <end position="52"/>
    </location>
</feature>
<dbReference type="InterPro" id="IPR050638">
    <property type="entry name" value="AA-Vitamin_Transporters"/>
</dbReference>
<feature type="transmembrane region" description="Helical" evidence="6">
    <location>
        <begin position="276"/>
        <end position="294"/>
    </location>
</feature>
<comment type="caution">
    <text evidence="8">The sequence shown here is derived from an EMBL/GenBank/DDBJ whole genome shotgun (WGS) entry which is preliminary data.</text>
</comment>
<comment type="subcellular location">
    <subcellularLocation>
        <location evidence="1">Cell membrane</location>
        <topology evidence="1">Multi-pass membrane protein</topology>
    </subcellularLocation>
</comment>
<dbReference type="Proteomes" id="UP001209229">
    <property type="component" value="Unassembled WGS sequence"/>
</dbReference>
<protein>
    <submittedName>
        <fullName evidence="8">DMT family transporter</fullName>
    </submittedName>
</protein>
<evidence type="ECO:0000256" key="6">
    <source>
        <dbReference type="SAM" id="Phobius"/>
    </source>
</evidence>
<dbReference type="EMBL" id="JAPDPJ010000036">
    <property type="protein sequence ID" value="MCW3787757.1"/>
    <property type="molecule type" value="Genomic_DNA"/>
</dbReference>
<evidence type="ECO:0000256" key="3">
    <source>
        <dbReference type="ARBA" id="ARBA00022692"/>
    </source>
</evidence>
<dbReference type="SUPFAM" id="SSF103481">
    <property type="entry name" value="Multidrug resistance efflux transporter EmrE"/>
    <property type="match status" value="1"/>
</dbReference>
<feature type="transmembrane region" description="Helical" evidence="6">
    <location>
        <begin position="92"/>
        <end position="112"/>
    </location>
</feature>
<feature type="transmembrane region" description="Helical" evidence="6">
    <location>
        <begin position="151"/>
        <end position="171"/>
    </location>
</feature>
<organism evidence="8 9">
    <name type="scientific">Plebeiibacterium sediminum</name>
    <dbReference type="NCBI Taxonomy" id="2992112"/>
    <lineage>
        <taxon>Bacteria</taxon>
        <taxon>Pseudomonadati</taxon>
        <taxon>Bacteroidota</taxon>
        <taxon>Bacteroidia</taxon>
        <taxon>Marinilabiliales</taxon>
        <taxon>Marinilabiliaceae</taxon>
        <taxon>Plebeiibacterium</taxon>
    </lineage>
</organism>
<keyword evidence="4 6" id="KW-1133">Transmembrane helix</keyword>
<dbReference type="InterPro" id="IPR000620">
    <property type="entry name" value="EamA_dom"/>
</dbReference>